<name>A0A1L7WWP1_9HELO</name>
<dbReference type="Pfam" id="PF06884">
    <property type="entry name" value="DUF1264"/>
    <property type="match status" value="2"/>
</dbReference>
<accession>A0A1L7WWP1</accession>
<reference evidence="2 3" key="1">
    <citation type="submission" date="2016-03" db="EMBL/GenBank/DDBJ databases">
        <authorList>
            <person name="Ploux O."/>
        </authorList>
    </citation>
    <scope>NUCLEOTIDE SEQUENCE [LARGE SCALE GENOMIC DNA]</scope>
    <source>
        <strain evidence="2 3">UAMH 11012</strain>
    </source>
</reference>
<dbReference type="OrthoDB" id="1901244at2759"/>
<sequence length="201" mass="22572">MTSHQTRGAKGPPITTKDKILETGGAMTQSFEPIKAICAHLNAFHVYASDPSRSVEANPDIKQVRSGMLIMPNPYVPNAVWEVAETEEMKEVIGLYGKTFHFWQVDRGDTLPLGLSYPEWNIDPIPYQPQLMMSFTKDEQVSALGSSIPGAKDTDKPQVPWETIKDRDRRYGVDTSHKKEARKGIEGVKIHEDVDSCWKSK</sequence>
<protein>
    <recommendedName>
        <fullName evidence="4">DUF1264 domain protein</fullName>
    </recommendedName>
</protein>
<dbReference type="InterPro" id="IPR010686">
    <property type="entry name" value="OBAP-like"/>
</dbReference>
<evidence type="ECO:0008006" key="4">
    <source>
        <dbReference type="Google" id="ProtNLM"/>
    </source>
</evidence>
<evidence type="ECO:0000313" key="3">
    <source>
        <dbReference type="Proteomes" id="UP000184330"/>
    </source>
</evidence>
<dbReference type="PANTHER" id="PTHR31360:SF0">
    <property type="entry name" value="OIL BODY-ASSOCIATED PROTEIN 1B"/>
    <property type="match status" value="1"/>
</dbReference>
<organism evidence="2 3">
    <name type="scientific">Phialocephala subalpina</name>
    <dbReference type="NCBI Taxonomy" id="576137"/>
    <lineage>
        <taxon>Eukaryota</taxon>
        <taxon>Fungi</taxon>
        <taxon>Dikarya</taxon>
        <taxon>Ascomycota</taxon>
        <taxon>Pezizomycotina</taxon>
        <taxon>Leotiomycetes</taxon>
        <taxon>Helotiales</taxon>
        <taxon>Mollisiaceae</taxon>
        <taxon>Phialocephala</taxon>
        <taxon>Phialocephala fortinii species complex</taxon>
    </lineage>
</organism>
<keyword evidence="3" id="KW-1185">Reference proteome</keyword>
<comment type="similarity">
    <text evidence="1">Belongs to the OBAP family.</text>
</comment>
<dbReference type="AlphaFoldDB" id="A0A1L7WWP1"/>
<dbReference type="EMBL" id="FJOG01000009">
    <property type="protein sequence ID" value="CZR57185.1"/>
    <property type="molecule type" value="Genomic_DNA"/>
</dbReference>
<gene>
    <name evidence="2" type="ORF">PAC_07074</name>
</gene>
<proteinExistence type="inferred from homology"/>
<evidence type="ECO:0000313" key="2">
    <source>
        <dbReference type="EMBL" id="CZR57185.1"/>
    </source>
</evidence>
<dbReference type="STRING" id="576137.A0A1L7WWP1"/>
<evidence type="ECO:0000256" key="1">
    <source>
        <dbReference type="ARBA" id="ARBA00009740"/>
    </source>
</evidence>
<dbReference type="Proteomes" id="UP000184330">
    <property type="component" value="Unassembled WGS sequence"/>
</dbReference>
<dbReference type="PANTHER" id="PTHR31360">
    <property type="match status" value="1"/>
</dbReference>